<dbReference type="EnsemblMetazoa" id="Aqu2.1.44127_001">
    <property type="protein sequence ID" value="Aqu2.1.44127_001"/>
    <property type="gene ID" value="Aqu2.1.44127"/>
</dbReference>
<feature type="region of interest" description="Disordered" evidence="1">
    <location>
        <begin position="354"/>
        <end position="383"/>
    </location>
</feature>
<feature type="compositionally biased region" description="Low complexity" evidence="1">
    <location>
        <begin position="239"/>
        <end position="250"/>
    </location>
</feature>
<dbReference type="GO" id="GO:0001156">
    <property type="term" value="F:TFIIIC-class transcription factor complex binding"/>
    <property type="evidence" value="ECO:0007669"/>
    <property type="project" value="TreeGrafter"/>
</dbReference>
<dbReference type="InterPro" id="IPR009057">
    <property type="entry name" value="Homeodomain-like_sf"/>
</dbReference>
<reference evidence="4" key="1">
    <citation type="journal article" date="2010" name="Nature">
        <title>The Amphimedon queenslandica genome and the evolution of animal complexity.</title>
        <authorList>
            <person name="Srivastava M."/>
            <person name="Simakov O."/>
            <person name="Chapman J."/>
            <person name="Fahey B."/>
            <person name="Gauthier M.E."/>
            <person name="Mitros T."/>
            <person name="Richards G.S."/>
            <person name="Conaco C."/>
            <person name="Dacre M."/>
            <person name="Hellsten U."/>
            <person name="Larroux C."/>
            <person name="Putnam N.H."/>
            <person name="Stanke M."/>
            <person name="Adamska M."/>
            <person name="Darling A."/>
            <person name="Degnan S.M."/>
            <person name="Oakley T.H."/>
            <person name="Plachetzki D.C."/>
            <person name="Zhai Y."/>
            <person name="Adamski M."/>
            <person name="Calcino A."/>
            <person name="Cummins S.F."/>
            <person name="Goodstein D.M."/>
            <person name="Harris C."/>
            <person name="Jackson D.J."/>
            <person name="Leys S.P."/>
            <person name="Shu S."/>
            <person name="Woodcroft B.J."/>
            <person name="Vervoort M."/>
            <person name="Kosik K.S."/>
            <person name="Manning G."/>
            <person name="Degnan B.M."/>
            <person name="Rokhsar D.S."/>
        </authorList>
    </citation>
    <scope>NUCLEOTIDE SEQUENCE [LARGE SCALE GENOMIC DNA]</scope>
</reference>
<evidence type="ECO:0000256" key="1">
    <source>
        <dbReference type="SAM" id="MobiDB-lite"/>
    </source>
</evidence>
<feature type="domain" description="Myb-like" evidence="2">
    <location>
        <begin position="314"/>
        <end position="362"/>
    </location>
</feature>
<dbReference type="OMA" id="WRPRTEN"/>
<feature type="compositionally biased region" description="Polar residues" evidence="1">
    <location>
        <begin position="105"/>
        <end position="119"/>
    </location>
</feature>
<dbReference type="InterPro" id="IPR039467">
    <property type="entry name" value="TFIIIB_B''_Myb"/>
</dbReference>
<dbReference type="GO" id="GO:0070898">
    <property type="term" value="P:RNA polymerase III preinitiation complex assembly"/>
    <property type="evidence" value="ECO:0007669"/>
    <property type="project" value="TreeGrafter"/>
</dbReference>
<protein>
    <recommendedName>
        <fullName evidence="2">Myb-like domain-containing protein</fullName>
    </recommendedName>
</protein>
<keyword evidence="4" id="KW-1185">Reference proteome</keyword>
<dbReference type="EnsemblMetazoa" id="XM_019993824.1">
    <property type="protein sequence ID" value="XP_019849383.1"/>
    <property type="gene ID" value="LOC105316901"/>
</dbReference>
<feature type="compositionally biased region" description="Low complexity" evidence="1">
    <location>
        <begin position="200"/>
        <end position="211"/>
    </location>
</feature>
<name>A0A1X7VUW4_AMPQE</name>
<dbReference type="eggNOG" id="KOG2009">
    <property type="taxonomic scope" value="Eukaryota"/>
</dbReference>
<dbReference type="PANTHER" id="PTHR22929:SF0">
    <property type="entry name" value="TRANSCRIPTION FACTOR TFIIIB COMPONENT B'' HOMOLOG"/>
    <property type="match status" value="1"/>
</dbReference>
<dbReference type="Proteomes" id="UP000007879">
    <property type="component" value="Unassembled WGS sequence"/>
</dbReference>
<proteinExistence type="predicted"/>
<dbReference type="PANTHER" id="PTHR22929">
    <property type="entry name" value="RNA POLYMERASE III TRANSCRIPTION INITIATION FACTOR B"/>
    <property type="match status" value="1"/>
</dbReference>
<dbReference type="AlphaFoldDB" id="A0A1X7VUW4"/>
<feature type="compositionally biased region" description="Polar residues" evidence="1">
    <location>
        <begin position="223"/>
        <end position="234"/>
    </location>
</feature>
<dbReference type="InParanoid" id="A0A1X7VUW4"/>
<dbReference type="SMART" id="SM00717">
    <property type="entry name" value="SANT"/>
    <property type="match status" value="1"/>
</dbReference>
<dbReference type="OrthoDB" id="272624at2759"/>
<evidence type="ECO:0000313" key="3">
    <source>
        <dbReference type="EnsemblMetazoa" id="Aqu2.1.44127_001"/>
    </source>
</evidence>
<evidence type="ECO:0000259" key="2">
    <source>
        <dbReference type="SMART" id="SM00717"/>
    </source>
</evidence>
<dbReference type="KEGG" id="aqu:105316901"/>
<organism evidence="3">
    <name type="scientific">Amphimedon queenslandica</name>
    <name type="common">Sponge</name>
    <dbReference type="NCBI Taxonomy" id="400682"/>
    <lineage>
        <taxon>Eukaryota</taxon>
        <taxon>Metazoa</taxon>
        <taxon>Porifera</taxon>
        <taxon>Demospongiae</taxon>
        <taxon>Heteroscleromorpha</taxon>
        <taxon>Haplosclerida</taxon>
        <taxon>Niphatidae</taxon>
        <taxon>Amphimedon</taxon>
    </lineage>
</organism>
<dbReference type="CDD" id="cd00167">
    <property type="entry name" value="SANT"/>
    <property type="match status" value="1"/>
</dbReference>
<dbReference type="Gene3D" id="1.10.10.60">
    <property type="entry name" value="Homeodomain-like"/>
    <property type="match status" value="1"/>
</dbReference>
<dbReference type="STRING" id="400682.A0A1X7VUW4"/>
<evidence type="ECO:0000313" key="4">
    <source>
        <dbReference type="Proteomes" id="UP000007879"/>
    </source>
</evidence>
<sequence length="383" mass="41646">MTSTVQGVPGGKTHWIKKKIAPSIKPRGKPSAQPLDQTKKTSIDPKVTSNNEIVTDSTTTATADSVPTTGSTATSAIQLVVSDTPQIQDSTLDRITAVECVSITNDTSPVPNTRTTAVSDSPPILNSPPLDDTVLPEETNKGRRRVRTISSSSHKSDQDVTSSGGEGGGGNSSLKRRKVDKKQFNEAPDPLTMTMQELIYYNPSSNPMSSSKADTSRKKSKKTSLASPPDSQGGKSVEESPSSQSPSTPVNNDPEEEDGGRIVPQLKIGADGTIQIDEDSMVVETSQKPFEGLSDTVTEEERHTTSTSFRQRHKIKKWTNEETNNFYKALSQVGTDFTMMTLLLPHRNRKELKNKFKKEEKRNPARVSATLEKLCSKSVQSKS</sequence>
<feature type="region of interest" description="Disordered" evidence="1">
    <location>
        <begin position="1"/>
        <end position="47"/>
    </location>
</feature>
<dbReference type="InterPro" id="IPR001005">
    <property type="entry name" value="SANT/Myb"/>
</dbReference>
<feature type="compositionally biased region" description="Basic and acidic residues" evidence="1">
    <location>
        <begin position="354"/>
        <end position="363"/>
    </location>
</feature>
<dbReference type="SUPFAM" id="SSF46689">
    <property type="entry name" value="Homeodomain-like"/>
    <property type="match status" value="1"/>
</dbReference>
<dbReference type="Pfam" id="PF15963">
    <property type="entry name" value="Myb_DNA-bind_7"/>
    <property type="match status" value="1"/>
</dbReference>
<reference evidence="3" key="2">
    <citation type="submission" date="2017-05" db="UniProtKB">
        <authorList>
            <consortium name="EnsemblMetazoa"/>
        </authorList>
    </citation>
    <scope>IDENTIFICATION</scope>
</reference>
<gene>
    <name evidence="3" type="primary">105316901</name>
</gene>
<accession>A0A1X7VUW4</accession>
<feature type="region of interest" description="Disordered" evidence="1">
    <location>
        <begin position="105"/>
        <end position="268"/>
    </location>
</feature>
<dbReference type="GO" id="GO:0000126">
    <property type="term" value="C:transcription factor TFIIIB complex"/>
    <property type="evidence" value="ECO:0007669"/>
    <property type="project" value="TreeGrafter"/>
</dbReference>